<protein>
    <submittedName>
        <fullName evidence="1">Uncharacterized protein</fullName>
    </submittedName>
</protein>
<accession>A0A915U304</accession>
<dbReference type="EMBL" id="AP024233">
    <property type="protein sequence ID" value="BCO10418.1"/>
    <property type="molecule type" value="Genomic_DNA"/>
</dbReference>
<keyword evidence="2" id="KW-1185">Reference proteome</keyword>
<dbReference type="AlphaFoldDB" id="A0A915U304"/>
<sequence>MSDREPGRGIFRKRQHDTQLLSCHHPKERGSCIDKITCRDKPFFDSAIYRGNHRGLAKTASAVGQTGMGSFKLLAKRYKLYLRVINLFREMEFFANRLR</sequence>
<proteinExistence type="predicted"/>
<reference evidence="1" key="1">
    <citation type="submission" date="2020-12" db="EMBL/GenBank/DDBJ databases">
        <title>Desulfobium dissulfuricans gen. nov., sp. nov., a novel mesophilic, sulfate-reducing bacterium isolated from a deep-sea hydrothermal vent.</title>
        <authorList>
            <person name="Hashimoto Y."/>
            <person name="Tame A."/>
            <person name="Sawayama S."/>
            <person name="Miyazaki J."/>
            <person name="Takai K."/>
            <person name="Nakagawa S."/>
        </authorList>
    </citation>
    <scope>NUCLEOTIDE SEQUENCE</scope>
    <source>
        <strain evidence="1">GF1</strain>
    </source>
</reference>
<evidence type="ECO:0000313" key="1">
    <source>
        <dbReference type="EMBL" id="BCO10418.1"/>
    </source>
</evidence>
<evidence type="ECO:0000313" key="2">
    <source>
        <dbReference type="Proteomes" id="UP001063350"/>
    </source>
</evidence>
<organism evidence="1 2">
    <name type="scientific">Desulfolithobacter dissulfuricans</name>
    <dbReference type="NCBI Taxonomy" id="2795293"/>
    <lineage>
        <taxon>Bacteria</taxon>
        <taxon>Pseudomonadati</taxon>
        <taxon>Thermodesulfobacteriota</taxon>
        <taxon>Desulfobulbia</taxon>
        <taxon>Desulfobulbales</taxon>
        <taxon>Desulfobulbaceae</taxon>
        <taxon>Desulfolithobacter</taxon>
    </lineage>
</organism>
<dbReference type="Proteomes" id="UP001063350">
    <property type="component" value="Chromosome"/>
</dbReference>
<name>A0A915U304_9BACT</name>
<gene>
    <name evidence="1" type="ORF">GF1_27940</name>
</gene>
<dbReference type="KEGG" id="ddu:GF1_27940"/>